<feature type="coiled-coil region" evidence="7">
    <location>
        <begin position="303"/>
        <end position="330"/>
    </location>
</feature>
<dbReference type="PANTHER" id="PTHR46469">
    <property type="entry name" value="TRANSCRIPTION INITIATION FACTOR TFIID SUBUNIT 8"/>
    <property type="match status" value="1"/>
</dbReference>
<feature type="compositionally biased region" description="Acidic residues" evidence="8">
    <location>
        <begin position="271"/>
        <end position="280"/>
    </location>
</feature>
<dbReference type="GO" id="GO:0005669">
    <property type="term" value="C:transcription factor TFIID complex"/>
    <property type="evidence" value="ECO:0007669"/>
    <property type="project" value="InterPro"/>
</dbReference>
<keyword evidence="5" id="KW-0804">Transcription</keyword>
<evidence type="ECO:0000256" key="7">
    <source>
        <dbReference type="SAM" id="Coils"/>
    </source>
</evidence>
<feature type="region of interest" description="Disordered" evidence="8">
    <location>
        <begin position="427"/>
        <end position="453"/>
    </location>
</feature>
<feature type="compositionally biased region" description="Basic and acidic residues" evidence="8">
    <location>
        <begin position="427"/>
        <end position="438"/>
    </location>
</feature>
<dbReference type="Pfam" id="PF10406">
    <property type="entry name" value="TAF8_C"/>
    <property type="match status" value="1"/>
</dbReference>
<keyword evidence="4" id="KW-0805">Transcription regulation</keyword>
<dbReference type="AlphaFoldDB" id="A0A1B7SNW5"/>
<evidence type="ECO:0000313" key="9">
    <source>
        <dbReference type="EMBL" id="KAH3661054.1"/>
    </source>
</evidence>
<gene>
    <name evidence="9" type="ORF">OGATHE_005386</name>
</gene>
<dbReference type="CDD" id="cd08049">
    <property type="entry name" value="TAF8"/>
    <property type="match status" value="1"/>
</dbReference>
<dbReference type="RefSeq" id="XP_018212848.1">
    <property type="nucleotide sequence ID" value="XM_018355887.1"/>
</dbReference>
<evidence type="ECO:0000256" key="4">
    <source>
        <dbReference type="ARBA" id="ARBA00023015"/>
    </source>
</evidence>
<feature type="compositionally biased region" description="Basic and acidic residues" evidence="8">
    <location>
        <begin position="9"/>
        <end position="21"/>
    </location>
</feature>
<dbReference type="CDD" id="cd00076">
    <property type="entry name" value="HFD_SF"/>
    <property type="match status" value="1"/>
</dbReference>
<proteinExistence type="inferred from homology"/>
<dbReference type="Gene3D" id="1.10.20.10">
    <property type="entry name" value="Histone, subunit A"/>
    <property type="match status" value="1"/>
</dbReference>
<feature type="region of interest" description="Disordered" evidence="8">
    <location>
        <begin position="1"/>
        <end position="23"/>
    </location>
</feature>
<keyword evidence="7" id="KW-0175">Coiled coil</keyword>
<evidence type="ECO:0000256" key="2">
    <source>
        <dbReference type="ARBA" id="ARBA00008767"/>
    </source>
</evidence>
<evidence type="ECO:0000256" key="6">
    <source>
        <dbReference type="ARBA" id="ARBA00023242"/>
    </source>
</evidence>
<dbReference type="InterPro" id="IPR037818">
    <property type="entry name" value="TAF8"/>
</dbReference>
<evidence type="ECO:0000256" key="1">
    <source>
        <dbReference type="ARBA" id="ARBA00004123"/>
    </source>
</evidence>
<evidence type="ECO:0000313" key="10">
    <source>
        <dbReference type="Proteomes" id="UP000788993"/>
    </source>
</evidence>
<name>A0A1B7SNW5_9ASCO</name>
<dbReference type="GO" id="GO:0006367">
    <property type="term" value="P:transcription initiation at RNA polymerase II promoter"/>
    <property type="evidence" value="ECO:0007669"/>
    <property type="project" value="TreeGrafter"/>
</dbReference>
<dbReference type="InterPro" id="IPR019473">
    <property type="entry name" value="TFIID_su8_C"/>
</dbReference>
<keyword evidence="10" id="KW-1185">Reference proteome</keyword>
<keyword evidence="6" id="KW-0539">Nucleus</keyword>
<dbReference type="EMBL" id="JAEUBD010001468">
    <property type="protein sequence ID" value="KAH3661054.1"/>
    <property type="molecule type" value="Genomic_DNA"/>
</dbReference>
<organism evidence="9 10">
    <name type="scientific">Ogataea polymorpha</name>
    <dbReference type="NCBI Taxonomy" id="460523"/>
    <lineage>
        <taxon>Eukaryota</taxon>
        <taxon>Fungi</taxon>
        <taxon>Dikarya</taxon>
        <taxon>Ascomycota</taxon>
        <taxon>Saccharomycotina</taxon>
        <taxon>Pichiomycetes</taxon>
        <taxon>Pichiales</taxon>
        <taxon>Pichiaceae</taxon>
        <taxon>Ogataea</taxon>
    </lineage>
</organism>
<feature type="region of interest" description="Disordered" evidence="8">
    <location>
        <begin position="263"/>
        <end position="298"/>
    </location>
</feature>
<evidence type="ECO:0000256" key="5">
    <source>
        <dbReference type="ARBA" id="ARBA00023163"/>
    </source>
</evidence>
<protein>
    <recommendedName>
        <fullName evidence="3">Transcription initiation factor TFIID subunit 8</fullName>
    </recommendedName>
</protein>
<dbReference type="GO" id="GO:0046982">
    <property type="term" value="F:protein heterodimerization activity"/>
    <property type="evidence" value="ECO:0007669"/>
    <property type="project" value="InterPro"/>
</dbReference>
<dbReference type="Proteomes" id="UP000788993">
    <property type="component" value="Unassembled WGS sequence"/>
</dbReference>
<sequence length="480" mass="54879">MAEESESPNAHKEAGEKHESLLSEDVLDEQAVAALLKEIEDSQPSRMDLAQDIPIERVKFDLEPMDMLLESCLGLMLPQIGIQHITRSALNQLTLLAVRHIDQVFSQLHRITEVQRRRQPGKADLRTLEKLGVIDFRSIYEAFLLTKKLNTQKLANIDRRARRLCEILDKPAEDEIVTEQDPAFVFFNDTSSVISQVVPPSVGPKEYIPSWMPPLPPDHTYRATPKYTAVIEDPIMMREQLVQEARLGEKALHHILDLKDNVVPVEKGESEPELDTDVSSDSEQKGAQADEEPESREGKFDIVALATKRLAALERRRQEKEKKYKERVESQEAVLGRVLGFYTKSSGYPEDFNNHIRTVYDQTYDQVVNGLRTQQKRRVKQLQQEKERRERMQEEIRIPDFGGEAHEEADFDIDDFELDEIMENVEKEQGESKEDVLADHSATPVESARSELALENFPSVVPEPAVDAISDEDVDMDLFE</sequence>
<evidence type="ECO:0000256" key="8">
    <source>
        <dbReference type="SAM" id="MobiDB-lite"/>
    </source>
</evidence>
<reference evidence="9" key="1">
    <citation type="journal article" date="2021" name="Open Biol.">
        <title>Shared evolutionary footprints suggest mitochondrial oxidative damage underlies multiple complex I losses in fungi.</title>
        <authorList>
            <person name="Schikora-Tamarit M.A."/>
            <person name="Marcet-Houben M."/>
            <person name="Nosek J."/>
            <person name="Gabaldon T."/>
        </authorList>
    </citation>
    <scope>NUCLEOTIDE SEQUENCE</scope>
    <source>
        <strain evidence="9">NCAIM Y.01608</strain>
    </source>
</reference>
<comment type="caution">
    <text evidence="9">The sequence shown here is derived from an EMBL/GenBank/DDBJ whole genome shotgun (WGS) entry which is preliminary data.</text>
</comment>
<reference evidence="9" key="2">
    <citation type="submission" date="2021-01" db="EMBL/GenBank/DDBJ databases">
        <authorList>
            <person name="Schikora-Tamarit M.A."/>
        </authorList>
    </citation>
    <scope>NUCLEOTIDE SEQUENCE</scope>
    <source>
        <strain evidence="9">NCAIM Y.01608</strain>
    </source>
</reference>
<evidence type="ECO:0000256" key="3">
    <source>
        <dbReference type="ARBA" id="ARBA00017307"/>
    </source>
</evidence>
<accession>A0A1B7SNW5</accession>
<comment type="subcellular location">
    <subcellularLocation>
        <location evidence="1">Nucleus</location>
    </subcellularLocation>
</comment>
<dbReference type="InterPro" id="IPR009072">
    <property type="entry name" value="Histone-fold"/>
</dbReference>
<dbReference type="PANTHER" id="PTHR46469:SF1">
    <property type="entry name" value="TRANSCRIPTION INITIATION FACTOR TFIID SUBUNIT 8"/>
    <property type="match status" value="1"/>
</dbReference>
<comment type="similarity">
    <text evidence="2">Belongs to the TAF8 family.</text>
</comment>